<organism evidence="1 2">
    <name type="scientific">Riemerella columbipharyngis</name>
    <dbReference type="NCBI Taxonomy" id="1071918"/>
    <lineage>
        <taxon>Bacteria</taxon>
        <taxon>Pseudomonadati</taxon>
        <taxon>Bacteroidota</taxon>
        <taxon>Flavobacteriia</taxon>
        <taxon>Flavobacteriales</taxon>
        <taxon>Weeksellaceae</taxon>
        <taxon>Riemerella</taxon>
    </lineage>
</organism>
<reference evidence="1 2" key="1">
    <citation type="submission" date="2016-10" db="EMBL/GenBank/DDBJ databases">
        <authorList>
            <person name="de Groot N.N."/>
        </authorList>
    </citation>
    <scope>NUCLEOTIDE SEQUENCE [LARGE SCALE GENOMIC DNA]</scope>
    <source>
        <strain evidence="1 2">DSM 24015</strain>
    </source>
</reference>
<sequence length="389" mass="42200">MGLPRITFNIAKNGLGLLTADIQKTPGMVLTGKTVSGKITLGESRQFFSLEDAKDAGITADGNAFAYKHIKAFYDYAGKGAELWVMLVSDATTMVQMADKEQNFAKKLLNDAGGKIRVLGIAKESKGTETIANGLDEDVDASAVKLQALAQEFEKKYFPFRGLISGNNFSGTVSELKDYRTTELNKVSILIANTDGAKDACIGLALGRLASIPVQRNIGRVKDGAVEQVNAYFTNGAKVESLADAWDNIADKNYIFLRSFAGKAGFFFTDDPTLTVPTDDFKSLANGFVMDKAVIIAYNTLVEKLGDEIPVSQDGSIHPAIIKSWQNEVESNINGNMTAKGELSRCQVYIDERQDVIRTGELVVQIKLQPVGYAKFITVNIGFTTKTDA</sequence>
<dbReference type="AlphaFoldDB" id="A0A1G7FMA6"/>
<keyword evidence="2" id="KW-1185">Reference proteome</keyword>
<gene>
    <name evidence="1" type="ORF">SAMN05421544_12416</name>
</gene>
<proteinExistence type="predicted"/>
<dbReference type="OrthoDB" id="1318179at2"/>
<dbReference type="InterPro" id="IPR019694">
    <property type="entry name" value="Phage_HP1_Orf23"/>
</dbReference>
<name>A0A1G7FMA6_9FLAO</name>
<accession>A0A1G7FMA6</accession>
<evidence type="ECO:0000313" key="1">
    <source>
        <dbReference type="EMBL" id="SDE76948.1"/>
    </source>
</evidence>
<dbReference type="STRING" id="1071918.SAMN05421544_12416"/>
<dbReference type="RefSeq" id="WP_092737968.1">
    <property type="nucleotide sequence ID" value="NZ_FNAS01000024.1"/>
</dbReference>
<dbReference type="Proteomes" id="UP000198517">
    <property type="component" value="Unassembled WGS sequence"/>
</dbReference>
<evidence type="ECO:0000313" key="2">
    <source>
        <dbReference type="Proteomes" id="UP000198517"/>
    </source>
</evidence>
<dbReference type="EMBL" id="FNAS01000024">
    <property type="protein sequence ID" value="SDE76948.1"/>
    <property type="molecule type" value="Genomic_DNA"/>
</dbReference>
<evidence type="ECO:0008006" key="3">
    <source>
        <dbReference type="Google" id="ProtNLM"/>
    </source>
</evidence>
<protein>
    <recommendedName>
        <fullName evidence="3">Phage tail sheath protein</fullName>
    </recommendedName>
</protein>
<dbReference type="Pfam" id="PF10758">
    <property type="entry name" value="DUF2586"/>
    <property type="match status" value="1"/>
</dbReference>